<reference evidence="1" key="1">
    <citation type="submission" date="2020-08" db="EMBL/GenBank/DDBJ databases">
        <title>Multicomponent nature underlies the extraordinary mechanical properties of spider dragline silk.</title>
        <authorList>
            <person name="Kono N."/>
            <person name="Nakamura H."/>
            <person name="Mori M."/>
            <person name="Yoshida Y."/>
            <person name="Ohtoshi R."/>
            <person name="Malay A.D."/>
            <person name="Moran D.A.P."/>
            <person name="Tomita M."/>
            <person name="Numata K."/>
            <person name="Arakawa K."/>
        </authorList>
    </citation>
    <scope>NUCLEOTIDE SEQUENCE</scope>
</reference>
<protein>
    <submittedName>
        <fullName evidence="1">Uncharacterized protein</fullName>
    </submittedName>
</protein>
<sequence>MSGEEIHRSSDLLLLQVRCFGAFRGLSDLCRLDDLRSLEKFGFRKIGNFNLNLKVYWLVLPLVRLKHFDRNV</sequence>
<organism evidence="1 2">
    <name type="scientific">Nephila pilipes</name>
    <name type="common">Giant wood spider</name>
    <name type="synonym">Nephila maculata</name>
    <dbReference type="NCBI Taxonomy" id="299642"/>
    <lineage>
        <taxon>Eukaryota</taxon>
        <taxon>Metazoa</taxon>
        <taxon>Ecdysozoa</taxon>
        <taxon>Arthropoda</taxon>
        <taxon>Chelicerata</taxon>
        <taxon>Arachnida</taxon>
        <taxon>Araneae</taxon>
        <taxon>Araneomorphae</taxon>
        <taxon>Entelegynae</taxon>
        <taxon>Araneoidea</taxon>
        <taxon>Nephilidae</taxon>
        <taxon>Nephila</taxon>
    </lineage>
</organism>
<evidence type="ECO:0000313" key="2">
    <source>
        <dbReference type="Proteomes" id="UP000887013"/>
    </source>
</evidence>
<dbReference type="EMBL" id="BMAW01122641">
    <property type="protein sequence ID" value="GFT99742.1"/>
    <property type="molecule type" value="Genomic_DNA"/>
</dbReference>
<comment type="caution">
    <text evidence="1">The sequence shown here is derived from an EMBL/GenBank/DDBJ whole genome shotgun (WGS) entry which is preliminary data.</text>
</comment>
<accession>A0A8X6Q366</accession>
<keyword evidence="2" id="KW-1185">Reference proteome</keyword>
<dbReference type="Proteomes" id="UP000887013">
    <property type="component" value="Unassembled WGS sequence"/>
</dbReference>
<dbReference type="AlphaFoldDB" id="A0A8X6Q366"/>
<gene>
    <name evidence="1" type="ORF">NPIL_260861</name>
</gene>
<evidence type="ECO:0000313" key="1">
    <source>
        <dbReference type="EMBL" id="GFT99742.1"/>
    </source>
</evidence>
<name>A0A8X6Q366_NEPPI</name>
<proteinExistence type="predicted"/>